<dbReference type="InterPro" id="IPR007624">
    <property type="entry name" value="RNA_pol_sigma70_r3"/>
</dbReference>
<dbReference type="EMBL" id="FODD01000007">
    <property type="protein sequence ID" value="SEN63850.1"/>
    <property type="molecule type" value="Genomic_DNA"/>
</dbReference>
<dbReference type="InterPro" id="IPR036388">
    <property type="entry name" value="WH-like_DNA-bd_sf"/>
</dbReference>
<dbReference type="RefSeq" id="WP_079138589.1">
    <property type="nucleotide sequence ID" value="NZ_FODD01000007.1"/>
</dbReference>
<evidence type="ECO:0000256" key="5">
    <source>
        <dbReference type="SAM" id="MobiDB-lite"/>
    </source>
</evidence>
<dbReference type="OrthoDB" id="9804285at2"/>
<evidence type="ECO:0000313" key="9">
    <source>
        <dbReference type="EMBL" id="SEN63850.1"/>
    </source>
</evidence>
<keyword evidence="3" id="KW-0238">DNA-binding</keyword>
<dbReference type="Gene3D" id="1.20.120.1810">
    <property type="match status" value="1"/>
</dbReference>
<dbReference type="InterPro" id="IPR014284">
    <property type="entry name" value="RNA_pol_sigma-70_dom"/>
</dbReference>
<evidence type="ECO:0000256" key="3">
    <source>
        <dbReference type="ARBA" id="ARBA00023125"/>
    </source>
</evidence>
<feature type="region of interest" description="Disordered" evidence="5">
    <location>
        <begin position="1"/>
        <end position="51"/>
    </location>
</feature>
<keyword evidence="10" id="KW-1185">Reference proteome</keyword>
<accession>A0A1H8I4W3</accession>
<dbReference type="InterPro" id="IPR007630">
    <property type="entry name" value="RNA_pol_sigma70_r4"/>
</dbReference>
<dbReference type="AlphaFoldDB" id="A0A1H8I4W3"/>
<dbReference type="NCBIfam" id="TIGR02937">
    <property type="entry name" value="sigma70-ECF"/>
    <property type="match status" value="1"/>
</dbReference>
<dbReference type="GO" id="GO:0003677">
    <property type="term" value="F:DNA binding"/>
    <property type="evidence" value="ECO:0007669"/>
    <property type="project" value="UniProtKB-KW"/>
</dbReference>
<dbReference type="Pfam" id="PF04545">
    <property type="entry name" value="Sigma70_r4"/>
    <property type="match status" value="1"/>
</dbReference>
<keyword evidence="2" id="KW-0731">Sigma factor</keyword>
<name>A0A1H8I4W3_9ACTN</name>
<dbReference type="InterPro" id="IPR013325">
    <property type="entry name" value="RNA_pol_sigma_r2"/>
</dbReference>
<dbReference type="Gene3D" id="1.10.10.10">
    <property type="entry name" value="Winged helix-like DNA-binding domain superfamily/Winged helix DNA-binding domain"/>
    <property type="match status" value="2"/>
</dbReference>
<keyword evidence="1" id="KW-0805">Transcription regulation</keyword>
<evidence type="ECO:0000256" key="2">
    <source>
        <dbReference type="ARBA" id="ARBA00023082"/>
    </source>
</evidence>
<dbReference type="SUPFAM" id="SSF88659">
    <property type="entry name" value="Sigma3 and sigma4 domains of RNA polymerase sigma factors"/>
    <property type="match status" value="2"/>
</dbReference>
<dbReference type="InterPro" id="IPR014322">
    <property type="entry name" value="RNA_pol_sigma-B/F/G"/>
</dbReference>
<dbReference type="SUPFAM" id="SSF88946">
    <property type="entry name" value="Sigma2 domain of RNA polymerase sigma factors"/>
    <property type="match status" value="1"/>
</dbReference>
<protein>
    <submittedName>
        <fullName evidence="9">RNA polymerase sigma-B factor</fullName>
    </submittedName>
</protein>
<feature type="compositionally biased region" description="Basic residues" evidence="5">
    <location>
        <begin position="32"/>
        <end position="43"/>
    </location>
</feature>
<dbReference type="PRINTS" id="PR00046">
    <property type="entry name" value="SIGMA70FCT"/>
</dbReference>
<feature type="domain" description="RNA polymerase sigma-70 region 4" evidence="8">
    <location>
        <begin position="247"/>
        <end position="292"/>
    </location>
</feature>
<evidence type="ECO:0000256" key="1">
    <source>
        <dbReference type="ARBA" id="ARBA00023015"/>
    </source>
</evidence>
<dbReference type="Pfam" id="PF04542">
    <property type="entry name" value="Sigma70_r2"/>
    <property type="match status" value="1"/>
</dbReference>
<evidence type="ECO:0000256" key="4">
    <source>
        <dbReference type="ARBA" id="ARBA00023163"/>
    </source>
</evidence>
<dbReference type="Pfam" id="PF04539">
    <property type="entry name" value="Sigma70_r3"/>
    <property type="match status" value="1"/>
</dbReference>
<dbReference type="STRING" id="310780.SAMN05216267_1007218"/>
<dbReference type="NCBIfam" id="TIGR02980">
    <property type="entry name" value="SigBFG"/>
    <property type="match status" value="1"/>
</dbReference>
<dbReference type="GO" id="GO:0016987">
    <property type="term" value="F:sigma factor activity"/>
    <property type="evidence" value="ECO:0007669"/>
    <property type="project" value="UniProtKB-KW"/>
</dbReference>
<evidence type="ECO:0000259" key="6">
    <source>
        <dbReference type="Pfam" id="PF04539"/>
    </source>
</evidence>
<evidence type="ECO:0000259" key="8">
    <source>
        <dbReference type="Pfam" id="PF04545"/>
    </source>
</evidence>
<proteinExistence type="predicted"/>
<sequence length="309" mass="33649">MSSAARTRPAAAPPGQAATDPIPSRPPGAAPRARHGGQHRSTHHPHDDAPDTAEAFRRLAQLPEGRDKERLRQEIATDWLPMAHRLAGRYRNRGESLDDLQQVAALGLVKAVSRYDPARGTAFESYAVPTIDGEIKRHFRDCMWSVHVPRRVQLLRSRVRASRQELSQTAGGHAPTLAEIAAHAGMTEEEAADGLEALESFTSLSLDAQTQGPSDVGPLSLGETLGAPDPAIETVVDREAVKPPLCRLPERERQILYLRFFAGMTQSMIAETLGISQMHVSRLIARSCSAIRAEIADDPAEPRDTPRAA</sequence>
<organism evidence="9 10">
    <name type="scientific">Actinacidiphila rubida</name>
    <dbReference type="NCBI Taxonomy" id="310780"/>
    <lineage>
        <taxon>Bacteria</taxon>
        <taxon>Bacillati</taxon>
        <taxon>Actinomycetota</taxon>
        <taxon>Actinomycetes</taxon>
        <taxon>Kitasatosporales</taxon>
        <taxon>Streptomycetaceae</taxon>
        <taxon>Actinacidiphila</taxon>
    </lineage>
</organism>
<dbReference type="InterPro" id="IPR007627">
    <property type="entry name" value="RNA_pol_sigma70_r2"/>
</dbReference>
<feature type="domain" description="RNA polymerase sigma-70 region 2" evidence="7">
    <location>
        <begin position="78"/>
        <end position="141"/>
    </location>
</feature>
<keyword evidence="4" id="KW-0804">Transcription</keyword>
<evidence type="ECO:0000313" key="10">
    <source>
        <dbReference type="Proteomes" id="UP000181951"/>
    </source>
</evidence>
<dbReference type="PANTHER" id="PTHR30385">
    <property type="entry name" value="SIGMA FACTOR F FLAGELLAR"/>
    <property type="match status" value="1"/>
</dbReference>
<dbReference type="InterPro" id="IPR000943">
    <property type="entry name" value="RNA_pol_sigma70"/>
</dbReference>
<feature type="compositionally biased region" description="Low complexity" evidence="5">
    <location>
        <begin position="1"/>
        <end position="21"/>
    </location>
</feature>
<evidence type="ECO:0000259" key="7">
    <source>
        <dbReference type="Pfam" id="PF04542"/>
    </source>
</evidence>
<feature type="domain" description="RNA polymerase sigma-70 region 3" evidence="6">
    <location>
        <begin position="158"/>
        <end position="218"/>
    </location>
</feature>
<dbReference type="InterPro" id="IPR013324">
    <property type="entry name" value="RNA_pol_sigma_r3/r4-like"/>
</dbReference>
<dbReference type="Proteomes" id="UP000181951">
    <property type="component" value="Unassembled WGS sequence"/>
</dbReference>
<dbReference type="GO" id="GO:0006352">
    <property type="term" value="P:DNA-templated transcription initiation"/>
    <property type="evidence" value="ECO:0007669"/>
    <property type="project" value="InterPro"/>
</dbReference>
<reference evidence="9 10" key="1">
    <citation type="submission" date="2016-10" db="EMBL/GenBank/DDBJ databases">
        <authorList>
            <person name="de Groot N.N."/>
        </authorList>
    </citation>
    <scope>NUCLEOTIDE SEQUENCE [LARGE SCALE GENOMIC DNA]</scope>
    <source>
        <strain evidence="9 10">CGMCC 4.2026</strain>
    </source>
</reference>
<gene>
    <name evidence="9" type="ORF">SAMN05216267_1007218</name>
</gene>
<dbReference type="CDD" id="cd06171">
    <property type="entry name" value="Sigma70_r4"/>
    <property type="match status" value="1"/>
</dbReference>
<dbReference type="PANTHER" id="PTHR30385:SF4">
    <property type="entry name" value="RNA POLYMERASE SIGMA-E FACTOR"/>
    <property type="match status" value="1"/>
</dbReference>